<dbReference type="Gene3D" id="3.50.4.10">
    <property type="entry name" value="Hepatocyte Growth Factor"/>
    <property type="match status" value="1"/>
</dbReference>
<gene>
    <name evidence="2" type="ORF">ANCDUO_00883</name>
</gene>
<dbReference type="OrthoDB" id="5867217at2759"/>
<protein>
    <submittedName>
        <fullName evidence="2">PAN domain protein</fullName>
    </submittedName>
</protein>
<evidence type="ECO:0000313" key="2">
    <source>
        <dbReference type="EMBL" id="KIH68780.1"/>
    </source>
</evidence>
<accession>A0A0C2H4Q3</accession>
<proteinExistence type="predicted"/>
<dbReference type="Proteomes" id="UP000054047">
    <property type="component" value="Unassembled WGS sequence"/>
</dbReference>
<dbReference type="InterPro" id="IPR003609">
    <property type="entry name" value="Pan_app"/>
</dbReference>
<organism evidence="2 3">
    <name type="scientific">Ancylostoma duodenale</name>
    <dbReference type="NCBI Taxonomy" id="51022"/>
    <lineage>
        <taxon>Eukaryota</taxon>
        <taxon>Metazoa</taxon>
        <taxon>Ecdysozoa</taxon>
        <taxon>Nematoda</taxon>
        <taxon>Chromadorea</taxon>
        <taxon>Rhabditida</taxon>
        <taxon>Rhabditina</taxon>
        <taxon>Rhabditomorpha</taxon>
        <taxon>Strongyloidea</taxon>
        <taxon>Ancylostomatidae</taxon>
        <taxon>Ancylostomatinae</taxon>
        <taxon>Ancylostoma</taxon>
    </lineage>
</organism>
<reference evidence="2 3" key="1">
    <citation type="submission" date="2013-12" db="EMBL/GenBank/DDBJ databases">
        <title>Draft genome of the parsitic nematode Ancylostoma duodenale.</title>
        <authorList>
            <person name="Mitreva M."/>
        </authorList>
    </citation>
    <scope>NUCLEOTIDE SEQUENCE [LARGE SCALE GENOMIC DNA]</scope>
    <source>
        <strain evidence="2 3">Zhejiang</strain>
    </source>
</reference>
<dbReference type="Pfam" id="PF00024">
    <property type="entry name" value="PAN_1"/>
    <property type="match status" value="1"/>
</dbReference>
<evidence type="ECO:0000313" key="3">
    <source>
        <dbReference type="Proteomes" id="UP000054047"/>
    </source>
</evidence>
<sequence>MLSSNKLPSRWQSSMEQLTKNGDYLAFKGARVTPPVCAIKNISVYCHDCFFFFFRVVRYTLHLFPNIFQKFFAKRINFDDDHIFTRKEGMKGDIRRQQEKQLKVQPREVFDGLPPGYEGLRLCIELCVLSTQYACRSASFLVLEGTCSLSDADSERAPTRFERSDVVGQLYFENGCATHPRRAQSGSLSRLDRNKLTFSQLNRRDHLSQS</sequence>
<name>A0A0C2H4Q3_9BILA</name>
<dbReference type="AlphaFoldDB" id="A0A0C2H4Q3"/>
<feature type="domain" description="Apple" evidence="1">
    <location>
        <begin position="121"/>
        <end position="176"/>
    </location>
</feature>
<dbReference type="EMBL" id="KN726295">
    <property type="protein sequence ID" value="KIH68780.1"/>
    <property type="molecule type" value="Genomic_DNA"/>
</dbReference>
<keyword evidence="3" id="KW-1185">Reference proteome</keyword>
<evidence type="ECO:0000259" key="1">
    <source>
        <dbReference type="Pfam" id="PF00024"/>
    </source>
</evidence>
<dbReference type="SUPFAM" id="SSF57414">
    <property type="entry name" value="Hairpin loop containing domain-like"/>
    <property type="match status" value="1"/>
</dbReference>